<evidence type="ECO:0000256" key="2">
    <source>
        <dbReference type="ARBA" id="ARBA00022475"/>
    </source>
</evidence>
<dbReference type="Proteomes" id="UP000028492">
    <property type="component" value="Chromosome"/>
</dbReference>
<reference evidence="8 9" key="1">
    <citation type="journal article" date="2014" name="J. Biotechnol.">
        <title>Complete genome sequence of the actinobacterium Amycolatopsis japonica MG417-CF17(T) (=DSM 44213T) producing (S,S)-N,N'-ethylenediaminedisuccinic acid.</title>
        <authorList>
            <person name="Stegmann E."/>
            <person name="Albersmeier A."/>
            <person name="Spohn M."/>
            <person name="Gert H."/>
            <person name="Weber T."/>
            <person name="Wohlleben W."/>
            <person name="Kalinowski J."/>
            <person name="Ruckert C."/>
        </authorList>
    </citation>
    <scope>NUCLEOTIDE SEQUENCE [LARGE SCALE GENOMIC DNA]</scope>
    <source>
        <strain evidence="9">MG417-CF17 (DSM 44213)</strain>
    </source>
</reference>
<dbReference type="HOGENOM" id="CLU_067807_0_0_11"/>
<evidence type="ECO:0000256" key="3">
    <source>
        <dbReference type="ARBA" id="ARBA00022692"/>
    </source>
</evidence>
<keyword evidence="4 6" id="KW-1133">Transmembrane helix</keyword>
<dbReference type="eggNOG" id="COG1276">
    <property type="taxonomic scope" value="Bacteria"/>
</dbReference>
<dbReference type="Pfam" id="PF05425">
    <property type="entry name" value="CopD"/>
    <property type="match status" value="1"/>
</dbReference>
<keyword evidence="5 6" id="KW-0472">Membrane</keyword>
<dbReference type="PANTHER" id="PTHR34820:SF4">
    <property type="entry name" value="INNER MEMBRANE PROTEIN YEBZ"/>
    <property type="match status" value="1"/>
</dbReference>
<evidence type="ECO:0000256" key="5">
    <source>
        <dbReference type="ARBA" id="ARBA00023136"/>
    </source>
</evidence>
<feature type="transmembrane region" description="Helical" evidence="6">
    <location>
        <begin position="172"/>
        <end position="191"/>
    </location>
</feature>
<evidence type="ECO:0000313" key="9">
    <source>
        <dbReference type="Proteomes" id="UP000028492"/>
    </source>
</evidence>
<comment type="subcellular location">
    <subcellularLocation>
        <location evidence="1">Cell membrane</location>
        <topology evidence="1">Multi-pass membrane protein</topology>
    </subcellularLocation>
</comment>
<organism evidence="8 9">
    <name type="scientific">Amycolatopsis japonica</name>
    <dbReference type="NCBI Taxonomy" id="208439"/>
    <lineage>
        <taxon>Bacteria</taxon>
        <taxon>Bacillati</taxon>
        <taxon>Actinomycetota</taxon>
        <taxon>Actinomycetes</taxon>
        <taxon>Pseudonocardiales</taxon>
        <taxon>Pseudonocardiaceae</taxon>
        <taxon>Amycolatopsis</taxon>
        <taxon>Amycolatopsis japonica group</taxon>
    </lineage>
</organism>
<evidence type="ECO:0000313" key="8">
    <source>
        <dbReference type="EMBL" id="AIG73029.1"/>
    </source>
</evidence>
<feature type="transmembrane region" description="Helical" evidence="6">
    <location>
        <begin position="236"/>
        <end position="257"/>
    </location>
</feature>
<dbReference type="GO" id="GO:0005886">
    <property type="term" value="C:plasma membrane"/>
    <property type="evidence" value="ECO:0007669"/>
    <property type="project" value="UniProtKB-SubCell"/>
</dbReference>
<keyword evidence="3 6" id="KW-0812">Transmembrane</keyword>
<dbReference type="AlphaFoldDB" id="A0A075UK94"/>
<gene>
    <name evidence="8" type="ORF">AJAP_00455</name>
</gene>
<feature type="transmembrane region" description="Helical" evidence="6">
    <location>
        <begin position="90"/>
        <end position="112"/>
    </location>
</feature>
<feature type="domain" description="Copper resistance protein D" evidence="7">
    <location>
        <begin position="231"/>
        <end position="334"/>
    </location>
</feature>
<feature type="transmembrane region" description="Helical" evidence="6">
    <location>
        <begin position="12"/>
        <end position="34"/>
    </location>
</feature>
<dbReference type="KEGG" id="aja:AJAP_00455"/>
<dbReference type="EMBL" id="CP008953">
    <property type="protein sequence ID" value="AIG73029.1"/>
    <property type="molecule type" value="Genomic_DNA"/>
</dbReference>
<evidence type="ECO:0000259" key="7">
    <source>
        <dbReference type="Pfam" id="PF05425"/>
    </source>
</evidence>
<feature type="transmembrane region" description="Helical" evidence="6">
    <location>
        <begin position="54"/>
        <end position="78"/>
    </location>
</feature>
<dbReference type="PANTHER" id="PTHR34820">
    <property type="entry name" value="INNER MEMBRANE PROTEIN YEBZ"/>
    <property type="match status" value="1"/>
</dbReference>
<proteinExistence type="predicted"/>
<evidence type="ECO:0000256" key="4">
    <source>
        <dbReference type="ARBA" id="ARBA00022989"/>
    </source>
</evidence>
<keyword evidence="9" id="KW-1185">Reference proteome</keyword>
<evidence type="ECO:0000256" key="6">
    <source>
        <dbReference type="SAM" id="Phobius"/>
    </source>
</evidence>
<dbReference type="RefSeq" id="WP_038507174.1">
    <property type="nucleotide sequence ID" value="NZ_CP008953.1"/>
</dbReference>
<feature type="transmembrane region" description="Helical" evidence="6">
    <location>
        <begin position="132"/>
        <end position="160"/>
    </location>
</feature>
<evidence type="ECO:0000256" key="1">
    <source>
        <dbReference type="ARBA" id="ARBA00004651"/>
    </source>
</evidence>
<feature type="transmembrane region" description="Helical" evidence="6">
    <location>
        <begin position="277"/>
        <end position="299"/>
    </location>
</feature>
<feature type="transmembrane region" description="Helical" evidence="6">
    <location>
        <begin position="203"/>
        <end position="224"/>
    </location>
</feature>
<accession>A0A075UK94</accession>
<dbReference type="GO" id="GO:0006825">
    <property type="term" value="P:copper ion transport"/>
    <property type="evidence" value="ECO:0007669"/>
    <property type="project" value="InterPro"/>
</dbReference>
<protein>
    <submittedName>
        <fullName evidence="8">Conserved putative secreted protein</fullName>
    </submittedName>
</protein>
<dbReference type="InterPro" id="IPR008457">
    <property type="entry name" value="Cu-R_CopD_dom"/>
</dbReference>
<feature type="transmembrane region" description="Helical" evidence="6">
    <location>
        <begin position="311"/>
        <end position="334"/>
    </location>
</feature>
<dbReference type="InterPro" id="IPR032694">
    <property type="entry name" value="CopC/D"/>
</dbReference>
<sequence>MTQAETTSRARVAVLFCVVTAGIVGALIGVALTATAPVPGVAQVSEVVSVSIPIVRVLLDISAVATIGLALLSVLVGYDRPKLSEPIMRIARPASVAAALVWATTALVALILQTAEYRPGSSTLSMSDVGSYIADVGAGKALLIVAVLALLHAGLGILALKHGEKVPAEVRVGLGLFALLPLPVTGHASNWNYHDYTMISMELHVMSAVAWTGGLGAMAVLLVGNRTLLAHALPRFSKLATLCLILGAATGLFNGLIEISLNPSLGFWEGVFTTPYGQLVLLKLLCTGVIASLGAYTRWKLMPQIVRHNRTALAAWATLELTVMGLAFGFAVVLTRAPVVPTT</sequence>
<name>A0A075UK94_9PSEU</name>
<dbReference type="STRING" id="208439.AJAP_00455"/>
<keyword evidence="2" id="KW-1003">Cell membrane</keyword>